<dbReference type="KEGG" id="cmp:Cha6605_3423"/>
<dbReference type="EMBL" id="CP003600">
    <property type="protein sequence ID" value="AFY93307.1"/>
    <property type="molecule type" value="Genomic_DNA"/>
</dbReference>
<dbReference type="EMBL" id="CP003600">
    <property type="protein sequence ID" value="AFY91948.1"/>
    <property type="molecule type" value="Genomic_DNA"/>
</dbReference>
<dbReference type="Proteomes" id="UP000010366">
    <property type="component" value="Chromosome"/>
</dbReference>
<dbReference type="EMBL" id="CP003600">
    <property type="protein sequence ID" value="AFY96074.1"/>
    <property type="molecule type" value="Genomic_DNA"/>
</dbReference>
<evidence type="ECO:0000313" key="4">
    <source>
        <dbReference type="EMBL" id="AFY93807.1"/>
    </source>
</evidence>
<evidence type="ECO:0000313" key="8">
    <source>
        <dbReference type="EMBL" id="AFY95271.1"/>
    </source>
</evidence>
<dbReference type="OrthoDB" id="9788616at2"/>
<evidence type="ECO:0000313" key="10">
    <source>
        <dbReference type="EMBL" id="AFY95575.1"/>
    </source>
</evidence>
<evidence type="ECO:0000313" key="3">
    <source>
        <dbReference type="EMBL" id="AFY93307.1"/>
    </source>
</evidence>
<dbReference type="STRING" id="1173020.Cha6605_0673"/>
<evidence type="ECO:0000313" key="9">
    <source>
        <dbReference type="EMBL" id="AFY95462.1"/>
    </source>
</evidence>
<reference evidence="3 12" key="1">
    <citation type="submission" date="2012-05" db="EMBL/GenBank/DDBJ databases">
        <title>Finished chromosome of genome of Chamaesiphon sp. PCC 6605.</title>
        <authorList>
            <consortium name="US DOE Joint Genome Institute"/>
            <person name="Gugger M."/>
            <person name="Coursin T."/>
            <person name="Rippka R."/>
            <person name="Tandeau De Marsac N."/>
            <person name="Huntemann M."/>
            <person name="Wei C.-L."/>
            <person name="Han J."/>
            <person name="Detter J.C."/>
            <person name="Han C."/>
            <person name="Tapia R."/>
            <person name="Chen A."/>
            <person name="Kyrpides N."/>
            <person name="Mavromatis K."/>
            <person name="Markowitz V."/>
            <person name="Szeto E."/>
            <person name="Ivanova N."/>
            <person name="Pagani I."/>
            <person name="Pati A."/>
            <person name="Goodwin L."/>
            <person name="Nordberg H.P."/>
            <person name="Cantor M.N."/>
            <person name="Hua S.X."/>
            <person name="Woyke T."/>
            <person name="Kerfeld C.A."/>
        </authorList>
    </citation>
    <scope>NUCLEOTIDE SEQUENCE [LARGE SCALE GENOMIC DNA]</scope>
    <source>
        <strain evidence="12">ATCC 27169 / PCC 6605</strain>
        <strain evidence="3">PCC 6605</strain>
    </source>
</reference>
<evidence type="ECO:0000313" key="5">
    <source>
        <dbReference type="EMBL" id="AFY94156.1"/>
    </source>
</evidence>
<dbReference type="eggNOG" id="COG5433">
    <property type="taxonomic scope" value="Bacteria"/>
</dbReference>
<dbReference type="KEGG" id="cmp:Cha6605_4657"/>
<dbReference type="KEGG" id="cmp:Cha6605_3677"/>
<dbReference type="KEGG" id="cmp:Cha6605_1636"/>
<proteinExistence type="predicted"/>
<dbReference type="KEGG" id="cmp:Cha6605_3140"/>
<dbReference type="KEGG" id="cmp:Cha6605_4536"/>
<dbReference type="EMBL" id="CP003600">
    <property type="protein sequence ID" value="AFY94656.1"/>
    <property type="molecule type" value="Genomic_DNA"/>
</dbReference>
<dbReference type="KEGG" id="cmp:Cha6605_5180"/>
<protein>
    <recommendedName>
        <fullName evidence="13">Transposase family protein</fullName>
    </recommendedName>
</protein>
<gene>
    <name evidence="1" type="ORF">Cha6605_0673</name>
    <name evidence="2" type="ORF">Cha6605_1636</name>
    <name evidence="3" type="ORF">Cha6605_2224</name>
    <name evidence="4" type="ORF">Cha6605_2769</name>
    <name evidence="5" type="ORF">Cha6605_3140</name>
    <name evidence="6" type="ORF">Cha6605_3423</name>
    <name evidence="7" type="ORF">Cha6605_3677</name>
    <name evidence="8" type="ORF">Cha6605_4333</name>
    <name evidence="9" type="ORF">Cha6605_4536</name>
    <name evidence="10" type="ORF">Cha6605_4657</name>
    <name evidence="11" type="ORF">Cha6605_5180</name>
</gene>
<dbReference type="KEGG" id="cmp:Cha6605_2224"/>
<evidence type="ECO:0000313" key="1">
    <source>
        <dbReference type="EMBL" id="AFY91948.1"/>
    </source>
</evidence>
<dbReference type="EMBL" id="CP003600">
    <property type="protein sequence ID" value="AFY95575.1"/>
    <property type="molecule type" value="Genomic_DNA"/>
</dbReference>
<dbReference type="EMBL" id="CP003600">
    <property type="protein sequence ID" value="AFY94156.1"/>
    <property type="molecule type" value="Genomic_DNA"/>
</dbReference>
<keyword evidence="12" id="KW-1185">Reference proteome</keyword>
<name>K9UDY0_CHAP6</name>
<accession>K9UDY0</accession>
<evidence type="ECO:0000313" key="12">
    <source>
        <dbReference type="Proteomes" id="UP000010366"/>
    </source>
</evidence>
<dbReference type="EMBL" id="CP003600">
    <property type="protein sequence ID" value="AFY93807.1"/>
    <property type="molecule type" value="Genomic_DNA"/>
</dbReference>
<dbReference type="EMBL" id="CP003600">
    <property type="protein sequence ID" value="AFY95271.1"/>
    <property type="molecule type" value="Genomic_DNA"/>
</dbReference>
<evidence type="ECO:0008006" key="13">
    <source>
        <dbReference type="Google" id="ProtNLM"/>
    </source>
</evidence>
<dbReference type="EMBL" id="CP003600">
    <property type="protein sequence ID" value="AFY94417.1"/>
    <property type="molecule type" value="Genomic_DNA"/>
</dbReference>
<dbReference type="RefSeq" id="WP_015158142.1">
    <property type="nucleotide sequence ID" value="NC_019697.1"/>
</dbReference>
<dbReference type="EMBL" id="CP003600">
    <property type="protein sequence ID" value="AFY95462.1"/>
    <property type="molecule type" value="Genomic_DNA"/>
</dbReference>
<dbReference type="KEGG" id="cmp:Cha6605_0673"/>
<dbReference type="KEGG" id="cmp:Cha6605_4333"/>
<dbReference type="HOGENOM" id="CLU_051011_0_0_3"/>
<evidence type="ECO:0000313" key="11">
    <source>
        <dbReference type="EMBL" id="AFY96074.1"/>
    </source>
</evidence>
<sequence>MEPMKLSFGVLIVYLNRAILQMKDPRLASNGTKYTIRDAVLGAFSMFFMQSESFLEHQRHMNSNQGKSNAQTLFGMIKIPTVPQIRNILDEISATALFGVFNHVYQSLRREGHLKPFEYLGGLLVALDGTQYFDSHKLNCKCCSSRTHKNGTVTYFHSAILPVIVAPGQSQVISLAPEFITPQDGHQKQDCEVAAAKRWLKTHAPEFQGQAITLLGDDLYSHQPMCEQVIASGMNFIFTCLETSHTAVYDWLKYLDGIGEVKKLEVKQWNSNSSELYSYQYVNGIPLRDSQPAMKVNWCKLIHTRQSDGEILYENSFITRHELNEQSVPLVAAAGRCRWKTENENHNVLKTKGYHLEHNFGHGQQHLAACLLTLNLLAFLFHTVLHLTDLAYGQIRLKRVTRKGFFQDILSLTKYLLFESWPSLIDFMLYGSASTLVANSS</sequence>
<dbReference type="KEGG" id="cmp:Cha6605_2769"/>
<evidence type="ECO:0000313" key="2">
    <source>
        <dbReference type="EMBL" id="AFY92781.1"/>
    </source>
</evidence>
<dbReference type="PATRIC" id="fig|1173020.3.peg.1878"/>
<organism evidence="3 12">
    <name type="scientific">Chamaesiphon minutus (strain ATCC 27169 / PCC 6605)</name>
    <dbReference type="NCBI Taxonomy" id="1173020"/>
    <lineage>
        <taxon>Bacteria</taxon>
        <taxon>Bacillati</taxon>
        <taxon>Cyanobacteriota</taxon>
        <taxon>Cyanophyceae</taxon>
        <taxon>Gomontiellales</taxon>
        <taxon>Chamaesiphonaceae</taxon>
        <taxon>Chamaesiphon</taxon>
    </lineage>
</organism>
<dbReference type="EMBL" id="CP003600">
    <property type="protein sequence ID" value="AFY92781.1"/>
    <property type="molecule type" value="Genomic_DNA"/>
</dbReference>
<evidence type="ECO:0000313" key="7">
    <source>
        <dbReference type="EMBL" id="AFY94656.1"/>
    </source>
</evidence>
<evidence type="ECO:0000313" key="6">
    <source>
        <dbReference type="EMBL" id="AFY94417.1"/>
    </source>
</evidence>
<dbReference type="AlphaFoldDB" id="K9UDY0"/>